<dbReference type="Pfam" id="PF12833">
    <property type="entry name" value="HTH_18"/>
    <property type="match status" value="1"/>
</dbReference>
<dbReference type="Proteomes" id="UP000199307">
    <property type="component" value="Unassembled WGS sequence"/>
</dbReference>
<dbReference type="InterPro" id="IPR020449">
    <property type="entry name" value="Tscrpt_reg_AraC-type_HTH"/>
</dbReference>
<dbReference type="PROSITE" id="PS01124">
    <property type="entry name" value="HTH_ARAC_FAMILY_2"/>
    <property type="match status" value="1"/>
</dbReference>
<dbReference type="InterPro" id="IPR009057">
    <property type="entry name" value="Homeodomain-like_sf"/>
</dbReference>
<dbReference type="InterPro" id="IPR018060">
    <property type="entry name" value="HTH_AraC"/>
</dbReference>
<gene>
    <name evidence="5" type="ORF">SAMN02927916_3198</name>
</gene>
<organism evidence="5 6">
    <name type="scientific">Flavobacterium anhuiense</name>
    <dbReference type="NCBI Taxonomy" id="459526"/>
    <lineage>
        <taxon>Bacteria</taxon>
        <taxon>Pseudomonadati</taxon>
        <taxon>Bacteroidota</taxon>
        <taxon>Flavobacteriia</taxon>
        <taxon>Flavobacteriales</taxon>
        <taxon>Flavobacteriaceae</taxon>
        <taxon>Flavobacterium</taxon>
    </lineage>
</organism>
<dbReference type="SMART" id="SM00342">
    <property type="entry name" value="HTH_ARAC"/>
    <property type="match status" value="1"/>
</dbReference>
<dbReference type="Gene3D" id="1.10.10.60">
    <property type="entry name" value="Homeodomain-like"/>
    <property type="match status" value="1"/>
</dbReference>
<evidence type="ECO:0000256" key="3">
    <source>
        <dbReference type="ARBA" id="ARBA00023163"/>
    </source>
</evidence>
<keyword evidence="6" id="KW-1185">Reference proteome</keyword>
<reference evidence="5 6" key="1">
    <citation type="submission" date="2016-10" db="EMBL/GenBank/DDBJ databases">
        <authorList>
            <person name="Varghese N."/>
            <person name="Submissions S."/>
        </authorList>
    </citation>
    <scope>NUCLEOTIDE SEQUENCE [LARGE SCALE GENOMIC DNA]</scope>
    <source>
        <strain evidence="5 6">CGMCC 1.6859</strain>
    </source>
</reference>
<keyword evidence="2 5" id="KW-0238">DNA-binding</keyword>
<dbReference type="PRINTS" id="PR00032">
    <property type="entry name" value="HTHARAC"/>
</dbReference>
<protein>
    <submittedName>
        <fullName evidence="5">AraC-type DNA-binding protein</fullName>
    </submittedName>
</protein>
<dbReference type="PANTHER" id="PTHR43280">
    <property type="entry name" value="ARAC-FAMILY TRANSCRIPTIONAL REGULATOR"/>
    <property type="match status" value="1"/>
</dbReference>
<keyword evidence="3" id="KW-0804">Transcription</keyword>
<dbReference type="RefSeq" id="WP_091133928.1">
    <property type="nucleotide sequence ID" value="NZ_FMVC01000005.1"/>
</dbReference>
<dbReference type="SUPFAM" id="SSF46689">
    <property type="entry name" value="Homeodomain-like"/>
    <property type="match status" value="1"/>
</dbReference>
<dbReference type="PANTHER" id="PTHR43280:SF32">
    <property type="entry name" value="TRANSCRIPTIONAL REGULATORY PROTEIN"/>
    <property type="match status" value="1"/>
</dbReference>
<evidence type="ECO:0000313" key="6">
    <source>
        <dbReference type="Proteomes" id="UP000199307"/>
    </source>
</evidence>
<evidence type="ECO:0000256" key="1">
    <source>
        <dbReference type="ARBA" id="ARBA00023015"/>
    </source>
</evidence>
<keyword evidence="1" id="KW-0805">Transcription regulation</keyword>
<feature type="domain" description="HTH araC/xylS-type" evidence="4">
    <location>
        <begin position="180"/>
        <end position="278"/>
    </location>
</feature>
<dbReference type="EMBL" id="FMVC01000005">
    <property type="protein sequence ID" value="SCY75340.1"/>
    <property type="molecule type" value="Genomic_DNA"/>
</dbReference>
<accession>A0ABY0LX27</accession>
<sequence>MELLKSFGNKKIGYVPFDTTAAFDEIPIPCDDSADCYVILFAKKGSTVTADFSVYKAEHDKMFFFNIGQQFQLDDDTKGHLIYFNPEFYCIAFHDKELTCDGILFNNVFETPMIGLDNNESDLFCRIIKELKNELYKDDYWTEEMLRTKLKELIITASRSWLERSPDNGQAVIKEDEVSRKFSQLVEIKYNKLHSVSQYAELLYISPKTLNRKIVHEKGISPNIIIKNRIMLQAKRLLANTDLTVKEISAQLGYDDQSYFVRFFRIQTGKSPIEFRKQTNIEQ</sequence>
<dbReference type="GO" id="GO:0003677">
    <property type="term" value="F:DNA binding"/>
    <property type="evidence" value="ECO:0007669"/>
    <property type="project" value="UniProtKB-KW"/>
</dbReference>
<comment type="caution">
    <text evidence="5">The sequence shown here is derived from an EMBL/GenBank/DDBJ whole genome shotgun (WGS) entry which is preliminary data.</text>
</comment>
<evidence type="ECO:0000259" key="4">
    <source>
        <dbReference type="PROSITE" id="PS01124"/>
    </source>
</evidence>
<proteinExistence type="predicted"/>
<evidence type="ECO:0000313" key="5">
    <source>
        <dbReference type="EMBL" id="SCY75340.1"/>
    </source>
</evidence>
<evidence type="ECO:0000256" key="2">
    <source>
        <dbReference type="ARBA" id="ARBA00023125"/>
    </source>
</evidence>
<name>A0ABY0LX27_9FLAO</name>